<sequence>MRFFSSLLLSVASFTALSSAAPLEETSSNLSRRGADFSTYGDWTGSTSSYPDGSGQYVRSDDDHHYASRVHCWTDLFYVDHSYEAHAWKRSDTSIDCATTQTCASGQVNSAQQCVTWTLGGQISFDVVKGLSAISNLGGGFNFQASGEQQWCTAAMSQNTCTWNDKGCHALWTSDVVMVSKGYVRRRCSGNNGDYTAWSHDYQISLPDSITRIGCAATCDATTYPGGVPLPPNN</sequence>
<evidence type="ECO:0000313" key="2">
    <source>
        <dbReference type="EMBL" id="CCX10416.1"/>
    </source>
</evidence>
<reference evidence="2 3" key="1">
    <citation type="journal article" date="2013" name="PLoS Genet.">
        <title>The genome and development-dependent transcriptomes of Pyronema confluens: a window into fungal evolution.</title>
        <authorList>
            <person name="Traeger S."/>
            <person name="Altegoer F."/>
            <person name="Freitag M."/>
            <person name="Gabaldon T."/>
            <person name="Kempken F."/>
            <person name="Kumar A."/>
            <person name="Marcet-Houben M."/>
            <person name="Poggeler S."/>
            <person name="Stajich J.E."/>
            <person name="Nowrousian M."/>
        </authorList>
    </citation>
    <scope>NUCLEOTIDE SEQUENCE [LARGE SCALE GENOMIC DNA]</scope>
    <source>
        <strain evidence="3">CBS 100304</strain>
        <tissue evidence="2">Vegetative mycelium</tissue>
    </source>
</reference>
<dbReference type="AlphaFoldDB" id="U4L2B3"/>
<dbReference type="EMBL" id="HF935540">
    <property type="protein sequence ID" value="CCX10416.1"/>
    <property type="molecule type" value="Genomic_DNA"/>
</dbReference>
<proteinExistence type="predicted"/>
<dbReference type="eggNOG" id="ENOG502SKS2">
    <property type="taxonomic scope" value="Eukaryota"/>
</dbReference>
<evidence type="ECO:0000256" key="1">
    <source>
        <dbReference type="SAM" id="SignalP"/>
    </source>
</evidence>
<name>U4L2B3_PYROM</name>
<protein>
    <submittedName>
        <fullName evidence="2">Uncharacterized protein</fullName>
    </submittedName>
</protein>
<gene>
    <name evidence="2" type="ORF">PCON_10010</name>
</gene>
<keyword evidence="3" id="KW-1185">Reference proteome</keyword>
<accession>U4L2B3</accession>
<feature type="signal peptide" evidence="1">
    <location>
        <begin position="1"/>
        <end position="20"/>
    </location>
</feature>
<keyword evidence="1" id="KW-0732">Signal</keyword>
<dbReference type="OMA" id="CHTVWTQ"/>
<dbReference type="Proteomes" id="UP000018144">
    <property type="component" value="Unassembled WGS sequence"/>
</dbReference>
<dbReference type="OrthoDB" id="4817850at2759"/>
<feature type="chain" id="PRO_5004651239" evidence="1">
    <location>
        <begin position="21"/>
        <end position="234"/>
    </location>
</feature>
<evidence type="ECO:0000313" key="3">
    <source>
        <dbReference type="Proteomes" id="UP000018144"/>
    </source>
</evidence>
<organism evidence="2 3">
    <name type="scientific">Pyronema omphalodes (strain CBS 100304)</name>
    <name type="common">Pyronema confluens</name>
    <dbReference type="NCBI Taxonomy" id="1076935"/>
    <lineage>
        <taxon>Eukaryota</taxon>
        <taxon>Fungi</taxon>
        <taxon>Dikarya</taxon>
        <taxon>Ascomycota</taxon>
        <taxon>Pezizomycotina</taxon>
        <taxon>Pezizomycetes</taxon>
        <taxon>Pezizales</taxon>
        <taxon>Pyronemataceae</taxon>
        <taxon>Pyronema</taxon>
    </lineage>
</organism>